<protein>
    <recommendedName>
        <fullName evidence="6">RNA polymerase sigma factor</fullName>
    </recommendedName>
</protein>
<dbReference type="InterPro" id="IPR000838">
    <property type="entry name" value="RNA_pol_sigma70_ECF_CS"/>
</dbReference>
<dbReference type="InterPro" id="IPR014284">
    <property type="entry name" value="RNA_pol_sigma-70_dom"/>
</dbReference>
<dbReference type="Pfam" id="PF08281">
    <property type="entry name" value="Sigma70_r4_2"/>
    <property type="match status" value="1"/>
</dbReference>
<proteinExistence type="inferred from homology"/>
<evidence type="ECO:0000259" key="9">
    <source>
        <dbReference type="Pfam" id="PF08281"/>
    </source>
</evidence>
<keyword evidence="4 6" id="KW-0238">DNA-binding</keyword>
<dbReference type="EMBL" id="BAABAT010000039">
    <property type="protein sequence ID" value="GAA4260120.1"/>
    <property type="molecule type" value="Genomic_DNA"/>
</dbReference>
<keyword evidence="5 6" id="KW-0804">Transcription</keyword>
<evidence type="ECO:0000256" key="7">
    <source>
        <dbReference type="SAM" id="MobiDB-lite"/>
    </source>
</evidence>
<dbReference type="PANTHER" id="PTHR43133">
    <property type="entry name" value="RNA POLYMERASE ECF-TYPE SIGMA FACTO"/>
    <property type="match status" value="1"/>
</dbReference>
<sequence>MQQRAAAISVWTHGRVGLDPRGEPSRPGLLLTQLKGVERMADGDDELLRAVATGDASALARLYERHAGSLFGYLHRLAGDRMIAEEILQDTMLAVWRSAGAFEGRAKVTTWLFGVARRQAHNRLRGRSGAEPAGAELPDRPDQGAGPEELAIAAAGGTPVAAAIDRLPEHHRDVIALVFVAGLPLAEVAEVLGIPVGTVKSRLYHARAAVAAALTAQEVLE</sequence>
<dbReference type="SUPFAM" id="SSF88946">
    <property type="entry name" value="Sigma2 domain of RNA polymerase sigma factors"/>
    <property type="match status" value="1"/>
</dbReference>
<keyword evidence="2 6" id="KW-0805">Transcription regulation</keyword>
<comment type="similarity">
    <text evidence="1 6">Belongs to the sigma-70 factor family. ECF subfamily.</text>
</comment>
<keyword evidence="3 6" id="KW-0731">Sigma factor</keyword>
<dbReference type="CDD" id="cd06171">
    <property type="entry name" value="Sigma70_r4"/>
    <property type="match status" value="1"/>
</dbReference>
<evidence type="ECO:0000256" key="3">
    <source>
        <dbReference type="ARBA" id="ARBA00023082"/>
    </source>
</evidence>
<dbReference type="InterPro" id="IPR013249">
    <property type="entry name" value="RNA_pol_sigma70_r4_t2"/>
</dbReference>
<dbReference type="PANTHER" id="PTHR43133:SF32">
    <property type="entry name" value="BLR3042 PROTEIN"/>
    <property type="match status" value="1"/>
</dbReference>
<dbReference type="Pfam" id="PF04542">
    <property type="entry name" value="Sigma70_r2"/>
    <property type="match status" value="1"/>
</dbReference>
<evidence type="ECO:0000256" key="2">
    <source>
        <dbReference type="ARBA" id="ARBA00023015"/>
    </source>
</evidence>
<gene>
    <name evidence="10" type="ORF">GCM10022255_087510</name>
</gene>
<reference evidence="11" key="1">
    <citation type="journal article" date="2019" name="Int. J. Syst. Evol. Microbiol.">
        <title>The Global Catalogue of Microorganisms (GCM) 10K type strain sequencing project: providing services to taxonomists for standard genome sequencing and annotation.</title>
        <authorList>
            <consortium name="The Broad Institute Genomics Platform"/>
            <consortium name="The Broad Institute Genome Sequencing Center for Infectious Disease"/>
            <person name="Wu L."/>
            <person name="Ma J."/>
        </authorList>
    </citation>
    <scope>NUCLEOTIDE SEQUENCE [LARGE SCALE GENOMIC DNA]</scope>
    <source>
        <strain evidence="11">JCM 17441</strain>
    </source>
</reference>
<evidence type="ECO:0000313" key="10">
    <source>
        <dbReference type="EMBL" id="GAA4260120.1"/>
    </source>
</evidence>
<evidence type="ECO:0000259" key="8">
    <source>
        <dbReference type="Pfam" id="PF04542"/>
    </source>
</evidence>
<evidence type="ECO:0000256" key="1">
    <source>
        <dbReference type="ARBA" id="ARBA00010641"/>
    </source>
</evidence>
<dbReference type="SUPFAM" id="SSF88659">
    <property type="entry name" value="Sigma3 and sigma4 domains of RNA polymerase sigma factors"/>
    <property type="match status" value="1"/>
</dbReference>
<dbReference type="Gene3D" id="1.10.10.10">
    <property type="entry name" value="Winged helix-like DNA-binding domain superfamily/Winged helix DNA-binding domain"/>
    <property type="match status" value="1"/>
</dbReference>
<dbReference type="InterPro" id="IPR039425">
    <property type="entry name" value="RNA_pol_sigma-70-like"/>
</dbReference>
<dbReference type="NCBIfam" id="TIGR02937">
    <property type="entry name" value="sigma70-ECF"/>
    <property type="match status" value="1"/>
</dbReference>
<keyword evidence="11" id="KW-1185">Reference proteome</keyword>
<evidence type="ECO:0000256" key="4">
    <source>
        <dbReference type="ARBA" id="ARBA00023125"/>
    </source>
</evidence>
<name>A0ABP8DNE1_9ACTN</name>
<dbReference type="InterPro" id="IPR007627">
    <property type="entry name" value="RNA_pol_sigma70_r2"/>
</dbReference>
<feature type="region of interest" description="Disordered" evidence="7">
    <location>
        <begin position="124"/>
        <end position="146"/>
    </location>
</feature>
<accession>A0ABP8DNE1</accession>
<evidence type="ECO:0000256" key="5">
    <source>
        <dbReference type="ARBA" id="ARBA00023163"/>
    </source>
</evidence>
<dbReference type="InterPro" id="IPR036388">
    <property type="entry name" value="WH-like_DNA-bd_sf"/>
</dbReference>
<dbReference type="Gene3D" id="1.10.1740.10">
    <property type="match status" value="1"/>
</dbReference>
<organism evidence="10 11">
    <name type="scientific">Dactylosporangium darangshiense</name>
    <dbReference type="NCBI Taxonomy" id="579108"/>
    <lineage>
        <taxon>Bacteria</taxon>
        <taxon>Bacillati</taxon>
        <taxon>Actinomycetota</taxon>
        <taxon>Actinomycetes</taxon>
        <taxon>Micromonosporales</taxon>
        <taxon>Micromonosporaceae</taxon>
        <taxon>Dactylosporangium</taxon>
    </lineage>
</organism>
<dbReference type="InterPro" id="IPR013325">
    <property type="entry name" value="RNA_pol_sigma_r2"/>
</dbReference>
<comment type="caution">
    <text evidence="10">The sequence shown here is derived from an EMBL/GenBank/DDBJ whole genome shotgun (WGS) entry which is preliminary data.</text>
</comment>
<feature type="domain" description="RNA polymerase sigma factor 70 region 4 type 2" evidence="9">
    <location>
        <begin position="161"/>
        <end position="209"/>
    </location>
</feature>
<dbReference type="Proteomes" id="UP001500620">
    <property type="component" value="Unassembled WGS sequence"/>
</dbReference>
<feature type="domain" description="RNA polymerase sigma-70 region 2" evidence="8">
    <location>
        <begin position="62"/>
        <end position="128"/>
    </location>
</feature>
<dbReference type="InterPro" id="IPR013324">
    <property type="entry name" value="RNA_pol_sigma_r3/r4-like"/>
</dbReference>
<dbReference type="PROSITE" id="PS01063">
    <property type="entry name" value="SIGMA70_ECF"/>
    <property type="match status" value="1"/>
</dbReference>
<evidence type="ECO:0000313" key="11">
    <source>
        <dbReference type="Proteomes" id="UP001500620"/>
    </source>
</evidence>
<evidence type="ECO:0000256" key="6">
    <source>
        <dbReference type="RuleBase" id="RU000716"/>
    </source>
</evidence>